<dbReference type="Pfam" id="PF03459">
    <property type="entry name" value="TOBE"/>
    <property type="match status" value="2"/>
</dbReference>
<evidence type="ECO:0000259" key="3">
    <source>
        <dbReference type="PROSITE" id="PS51866"/>
    </source>
</evidence>
<comment type="caution">
    <text evidence="4">The sequence shown here is derived from an EMBL/GenBank/DDBJ whole genome shotgun (WGS) entry which is preliminary data.</text>
</comment>
<dbReference type="PANTHER" id="PTHR30432">
    <property type="entry name" value="TRANSCRIPTIONAL REGULATOR MODE"/>
    <property type="match status" value="1"/>
</dbReference>
<reference evidence="4" key="1">
    <citation type="journal article" date="2021" name="PeerJ">
        <title>Extensive microbial diversity within the chicken gut microbiome revealed by metagenomics and culture.</title>
        <authorList>
            <person name="Gilroy R."/>
            <person name="Ravi A."/>
            <person name="Getino M."/>
            <person name="Pursley I."/>
            <person name="Horton D.L."/>
            <person name="Alikhan N.F."/>
            <person name="Baker D."/>
            <person name="Gharbi K."/>
            <person name="Hall N."/>
            <person name="Watson M."/>
            <person name="Adriaenssens E.M."/>
            <person name="Foster-Nyarko E."/>
            <person name="Jarju S."/>
            <person name="Secka A."/>
            <person name="Antonio M."/>
            <person name="Oren A."/>
            <person name="Chaudhuri R.R."/>
            <person name="La Ragione R."/>
            <person name="Hildebrand F."/>
            <person name="Pallen M.J."/>
        </authorList>
    </citation>
    <scope>NUCLEOTIDE SEQUENCE</scope>
    <source>
        <strain evidence="4">ChiGjej2B2-19336</strain>
    </source>
</reference>
<dbReference type="Gene3D" id="2.40.50.100">
    <property type="match status" value="2"/>
</dbReference>
<keyword evidence="1 2" id="KW-0500">Molybdenum</keyword>
<accession>A0A921AY49</accession>
<feature type="domain" description="Mop" evidence="3">
    <location>
        <begin position="2"/>
        <end position="68"/>
    </location>
</feature>
<protein>
    <submittedName>
        <fullName evidence="4">TOBE domain-containing protein</fullName>
    </submittedName>
</protein>
<proteinExistence type="predicted"/>
<dbReference type="EMBL" id="DYZA01000210">
    <property type="protein sequence ID" value="HJD98024.1"/>
    <property type="molecule type" value="Genomic_DNA"/>
</dbReference>
<gene>
    <name evidence="4" type="ORF">K8W16_10320</name>
</gene>
<dbReference type="PANTHER" id="PTHR30432:SF1">
    <property type="entry name" value="DNA-BINDING TRANSCRIPTIONAL DUAL REGULATOR MODE"/>
    <property type="match status" value="1"/>
</dbReference>
<dbReference type="InterPro" id="IPR005116">
    <property type="entry name" value="Transp-assoc_OB_typ1"/>
</dbReference>
<dbReference type="NCBIfam" id="TIGR00638">
    <property type="entry name" value="Mop"/>
    <property type="match status" value="1"/>
</dbReference>
<evidence type="ECO:0000313" key="5">
    <source>
        <dbReference type="Proteomes" id="UP000698963"/>
    </source>
</evidence>
<dbReference type="PROSITE" id="PS51866">
    <property type="entry name" value="MOP"/>
    <property type="match status" value="2"/>
</dbReference>
<dbReference type="RefSeq" id="WP_304123339.1">
    <property type="nucleotide sequence ID" value="NZ_DYZA01000210.1"/>
</dbReference>
<dbReference type="InterPro" id="IPR008995">
    <property type="entry name" value="Mo/tungstate-bd_C_term_dom"/>
</dbReference>
<reference evidence="4" key="2">
    <citation type="submission" date="2021-09" db="EMBL/GenBank/DDBJ databases">
        <authorList>
            <person name="Gilroy R."/>
        </authorList>
    </citation>
    <scope>NUCLEOTIDE SEQUENCE</scope>
    <source>
        <strain evidence="4">ChiGjej2B2-19336</strain>
    </source>
</reference>
<evidence type="ECO:0000256" key="1">
    <source>
        <dbReference type="ARBA" id="ARBA00022505"/>
    </source>
</evidence>
<dbReference type="InterPro" id="IPR004606">
    <property type="entry name" value="Mop_domain"/>
</dbReference>
<dbReference type="GO" id="GO:0015689">
    <property type="term" value="P:molybdate ion transport"/>
    <property type="evidence" value="ECO:0007669"/>
    <property type="project" value="InterPro"/>
</dbReference>
<dbReference type="AlphaFoldDB" id="A0A921AY49"/>
<evidence type="ECO:0000256" key="2">
    <source>
        <dbReference type="PROSITE-ProRule" id="PRU01213"/>
    </source>
</evidence>
<feature type="domain" description="Mop" evidence="3">
    <location>
        <begin position="74"/>
        <end position="140"/>
    </location>
</feature>
<dbReference type="SUPFAM" id="SSF50331">
    <property type="entry name" value="MOP-like"/>
    <property type="match status" value="2"/>
</dbReference>
<organism evidence="4 5">
    <name type="scientific">Mailhella massiliensis</name>
    <dbReference type="NCBI Taxonomy" id="1903261"/>
    <lineage>
        <taxon>Bacteria</taxon>
        <taxon>Pseudomonadati</taxon>
        <taxon>Thermodesulfobacteriota</taxon>
        <taxon>Desulfovibrionia</taxon>
        <taxon>Desulfovibrionales</taxon>
        <taxon>Desulfovibrionaceae</taxon>
        <taxon>Mailhella</taxon>
    </lineage>
</organism>
<sequence>MKTSSRNAFPGKITAIIPGNFNDEVEISLESGEKIYSQVSHACTDRLNLAEGKEAVALIKATEIMLIANDDDYDFSCRNQFTGKVVKLVRGFVNGEVLIQTPSGMEINATVTLDGVNRLRLERGCTVGAMFKSSNVLLAVKK</sequence>
<evidence type="ECO:0000313" key="4">
    <source>
        <dbReference type="EMBL" id="HJD98024.1"/>
    </source>
</evidence>
<dbReference type="InterPro" id="IPR051815">
    <property type="entry name" value="Molybdate_resp_trans_reg"/>
</dbReference>
<dbReference type="Proteomes" id="UP000698963">
    <property type="component" value="Unassembled WGS sequence"/>
</dbReference>
<name>A0A921AY49_9BACT</name>